<sequence>MIEDMEGALEAACESRHIAIIEQLLDFAAGTGLQGQLGGAALVSTRDVSVAKLLIKKGADVNGFRSSDTAVGAACDLHNMEMIEFLQMARTSWDLSVTELLLSYGAKINPDNKNFDTALASACDFRPVEVMTYLENYNRDAITHGIGLGLLDDFGVGINEIFTVLIYRWWNRRFYQSAKFETFNLSGDCRSLMMSVHMAGILSHEDIMCDVKSACFNHEKLVELLLKHGANVSARGATRALQKASLRINHIKLIELLDWFDARVKFFKFRLPRSDLTFDKKEVVELLQRYGMVLKVFDESGKIVEPPPGSKVDTSNLDNYSTIILELLLEYGADDSELKDDSRYQAMKRKIEETNRHVDELVRTGRESELADIKDSRCARARYAKMQRKWKEEEKNGELNGLDEVETVALDEAVCMEPDGGNETGGL</sequence>
<dbReference type="Pfam" id="PF00023">
    <property type="entry name" value="Ank"/>
    <property type="match status" value="1"/>
</dbReference>
<accession>A0A2B7Y0Q1</accession>
<dbReference type="Gene3D" id="1.25.40.20">
    <property type="entry name" value="Ankyrin repeat-containing domain"/>
    <property type="match status" value="2"/>
</dbReference>
<dbReference type="PANTHER" id="PTHR24134">
    <property type="entry name" value="ANKYRIN REPEAT-CONTAINING PROTEIN DDB_G0279043"/>
    <property type="match status" value="1"/>
</dbReference>
<organism evidence="3 4">
    <name type="scientific">Helicocarpus griseus UAMH5409</name>
    <dbReference type="NCBI Taxonomy" id="1447875"/>
    <lineage>
        <taxon>Eukaryota</taxon>
        <taxon>Fungi</taxon>
        <taxon>Dikarya</taxon>
        <taxon>Ascomycota</taxon>
        <taxon>Pezizomycotina</taxon>
        <taxon>Eurotiomycetes</taxon>
        <taxon>Eurotiomycetidae</taxon>
        <taxon>Onygenales</taxon>
        <taxon>Ajellomycetaceae</taxon>
        <taxon>Helicocarpus</taxon>
    </lineage>
</organism>
<dbReference type="Proteomes" id="UP000223968">
    <property type="component" value="Unassembled WGS sequence"/>
</dbReference>
<evidence type="ECO:0000256" key="2">
    <source>
        <dbReference type="ARBA" id="ARBA00023043"/>
    </source>
</evidence>
<protein>
    <submittedName>
        <fullName evidence="3">Uncharacterized protein</fullName>
    </submittedName>
</protein>
<dbReference type="InterPro" id="IPR002110">
    <property type="entry name" value="Ankyrin_rpt"/>
</dbReference>
<dbReference type="AlphaFoldDB" id="A0A2B7Y0Q1"/>
<evidence type="ECO:0000313" key="3">
    <source>
        <dbReference type="EMBL" id="PGH14297.1"/>
    </source>
</evidence>
<reference evidence="3 4" key="1">
    <citation type="submission" date="2017-10" db="EMBL/GenBank/DDBJ databases">
        <title>Comparative genomics in systemic dimorphic fungi from Ajellomycetaceae.</title>
        <authorList>
            <person name="Munoz J.F."/>
            <person name="Mcewen J.G."/>
            <person name="Clay O.K."/>
            <person name="Cuomo C.A."/>
        </authorList>
    </citation>
    <scope>NUCLEOTIDE SEQUENCE [LARGE SCALE GENOMIC DNA]</scope>
    <source>
        <strain evidence="3 4">UAMH5409</strain>
    </source>
</reference>
<dbReference type="SUPFAM" id="SSF48403">
    <property type="entry name" value="Ankyrin repeat"/>
    <property type="match status" value="1"/>
</dbReference>
<keyword evidence="2" id="KW-0040">ANK repeat</keyword>
<dbReference type="EMBL" id="PDNB01000036">
    <property type="protein sequence ID" value="PGH14297.1"/>
    <property type="molecule type" value="Genomic_DNA"/>
</dbReference>
<dbReference type="InterPro" id="IPR036770">
    <property type="entry name" value="Ankyrin_rpt-contain_sf"/>
</dbReference>
<dbReference type="PANTHER" id="PTHR24134:SF9">
    <property type="entry name" value="ANKYRIN REPEAT AND SOCS BOX PROTEIN 8"/>
    <property type="match status" value="1"/>
</dbReference>
<keyword evidence="4" id="KW-1185">Reference proteome</keyword>
<keyword evidence="1" id="KW-0677">Repeat</keyword>
<comment type="caution">
    <text evidence="3">The sequence shown here is derived from an EMBL/GenBank/DDBJ whole genome shotgun (WGS) entry which is preliminary data.</text>
</comment>
<evidence type="ECO:0000256" key="1">
    <source>
        <dbReference type="ARBA" id="ARBA00022737"/>
    </source>
</evidence>
<gene>
    <name evidence="3" type="ORF">AJ79_03119</name>
</gene>
<name>A0A2B7Y0Q1_9EURO</name>
<evidence type="ECO:0000313" key="4">
    <source>
        <dbReference type="Proteomes" id="UP000223968"/>
    </source>
</evidence>
<proteinExistence type="predicted"/>